<gene>
    <name evidence="1" type="ORF">H8R91_04640</name>
</gene>
<name>A0ABR7HJZ9_9FIRM</name>
<organism evidence="1 2">
    <name type="scientific">Ruminococcus intestinalis</name>
    <dbReference type="NCBI Taxonomy" id="2763066"/>
    <lineage>
        <taxon>Bacteria</taxon>
        <taxon>Bacillati</taxon>
        <taxon>Bacillota</taxon>
        <taxon>Clostridia</taxon>
        <taxon>Eubacteriales</taxon>
        <taxon>Oscillospiraceae</taxon>
        <taxon>Ruminococcus</taxon>
    </lineage>
</organism>
<proteinExistence type="predicted"/>
<reference evidence="1 2" key="1">
    <citation type="submission" date="2020-08" db="EMBL/GenBank/DDBJ databases">
        <title>Genome public.</title>
        <authorList>
            <person name="Liu C."/>
            <person name="Sun Q."/>
        </authorList>
    </citation>
    <scope>NUCLEOTIDE SEQUENCE [LARGE SCALE GENOMIC DNA]</scope>
    <source>
        <strain evidence="1 2">NSJ-71</strain>
    </source>
</reference>
<dbReference type="EMBL" id="JACOPS010000002">
    <property type="protein sequence ID" value="MBC5727820.1"/>
    <property type="molecule type" value="Genomic_DNA"/>
</dbReference>
<evidence type="ECO:0000313" key="2">
    <source>
        <dbReference type="Proteomes" id="UP000636755"/>
    </source>
</evidence>
<protein>
    <submittedName>
        <fullName evidence="1">Uncharacterized protein</fullName>
    </submittedName>
</protein>
<evidence type="ECO:0000313" key="1">
    <source>
        <dbReference type="EMBL" id="MBC5727820.1"/>
    </source>
</evidence>
<accession>A0ABR7HJZ9</accession>
<comment type="caution">
    <text evidence="1">The sequence shown here is derived from an EMBL/GenBank/DDBJ whole genome shotgun (WGS) entry which is preliminary data.</text>
</comment>
<dbReference type="RefSeq" id="WP_022235317.1">
    <property type="nucleotide sequence ID" value="NZ_JACOPS010000002.1"/>
</dbReference>
<keyword evidence="2" id="KW-1185">Reference proteome</keyword>
<sequence length="69" mass="8307">MNNYLEWSKEYRAEADKMLSVVDKYKSMLKTKSLLNKKEINEKICRYRGYYLECLDIANLLEARYKGVM</sequence>
<dbReference type="Proteomes" id="UP000636755">
    <property type="component" value="Unassembled WGS sequence"/>
</dbReference>